<name>A0A0V1BZP2_TRISP</name>
<evidence type="ECO:0000313" key="2">
    <source>
        <dbReference type="Proteomes" id="UP000054776"/>
    </source>
</evidence>
<dbReference type="EMBL" id="JYDH01000003">
    <property type="protein sequence ID" value="KRY42549.1"/>
    <property type="molecule type" value="Genomic_DNA"/>
</dbReference>
<comment type="caution">
    <text evidence="1">The sequence shown here is derived from an EMBL/GenBank/DDBJ whole genome shotgun (WGS) entry which is preliminary data.</text>
</comment>
<sequence length="151" mass="17336">MLLMDLQINCESIIWTNMWALISEAYAQYQWTLINHKLETFVGIITVVSKVELAMDSLGCPHVAVDPLQSGHLKMFSWTPSNAFMDSTLVTTVLELLSNNCADHLAQNSIHLISHELRHDEILYELYINTNEYFKQTIKPIAKCIILMLRL</sequence>
<accession>A0A0V1BZP2</accession>
<evidence type="ECO:0000313" key="1">
    <source>
        <dbReference type="EMBL" id="KRY42549.1"/>
    </source>
</evidence>
<dbReference type="Proteomes" id="UP000054776">
    <property type="component" value="Unassembled WGS sequence"/>
</dbReference>
<dbReference type="OrthoDB" id="10612514at2759"/>
<keyword evidence="2" id="KW-1185">Reference proteome</keyword>
<protein>
    <submittedName>
        <fullName evidence="1">Uncharacterized protein</fullName>
    </submittedName>
</protein>
<dbReference type="AlphaFoldDB" id="A0A0V1BZP2"/>
<gene>
    <name evidence="1" type="ORF">T01_7097</name>
</gene>
<reference evidence="1 2" key="1">
    <citation type="submission" date="2015-01" db="EMBL/GenBank/DDBJ databases">
        <title>Evolution of Trichinella species and genotypes.</title>
        <authorList>
            <person name="Korhonen P.K."/>
            <person name="Edoardo P."/>
            <person name="Giuseppe L.R."/>
            <person name="Gasser R.B."/>
        </authorList>
    </citation>
    <scope>NUCLEOTIDE SEQUENCE [LARGE SCALE GENOMIC DNA]</scope>
    <source>
        <strain evidence="1">ISS3</strain>
    </source>
</reference>
<organism evidence="1 2">
    <name type="scientific">Trichinella spiralis</name>
    <name type="common">Trichina worm</name>
    <dbReference type="NCBI Taxonomy" id="6334"/>
    <lineage>
        <taxon>Eukaryota</taxon>
        <taxon>Metazoa</taxon>
        <taxon>Ecdysozoa</taxon>
        <taxon>Nematoda</taxon>
        <taxon>Enoplea</taxon>
        <taxon>Dorylaimia</taxon>
        <taxon>Trichinellida</taxon>
        <taxon>Trichinellidae</taxon>
        <taxon>Trichinella</taxon>
    </lineage>
</organism>
<dbReference type="InParanoid" id="A0A0V1BZP2"/>
<proteinExistence type="predicted"/>